<feature type="region of interest" description="Disordered" evidence="1">
    <location>
        <begin position="200"/>
        <end position="219"/>
    </location>
</feature>
<evidence type="ECO:0000313" key="4">
    <source>
        <dbReference type="Proteomes" id="UP000280434"/>
    </source>
</evidence>
<feature type="transmembrane region" description="Helical" evidence="2">
    <location>
        <begin position="6"/>
        <end position="25"/>
    </location>
</feature>
<keyword evidence="4" id="KW-1185">Reference proteome</keyword>
<keyword evidence="2" id="KW-1133">Transmembrane helix</keyword>
<evidence type="ECO:0000313" key="3">
    <source>
        <dbReference type="EMBL" id="RKP47514.1"/>
    </source>
</evidence>
<dbReference type="OrthoDB" id="8776531at2"/>
<name>A0A494XHE0_9BURK</name>
<sequence length="219" mass="24009">MFDIIFGAAHAIYIAGALVGSVILWPDQTYPLHKAPEEREMVEVAGFHPQWYKADSKCHYTGLIVPYVRDWPETVRHGQEEEVLPPDLEHTAGHAVILDRKTCPGKEDEKVFLVDAVERNFGALGGGTDFHFDDPDTIKPEYKPKWLPQVMQRIERIAEHDENAKDLLETITALEHDRSAMAQVAVAASSATAADAGMAAPASAPVSASEPVTPTAKTD</sequence>
<dbReference type="AlphaFoldDB" id="A0A494XHE0"/>
<keyword evidence="2" id="KW-0812">Transmembrane</keyword>
<comment type="caution">
    <text evidence="3">The sequence shown here is derived from an EMBL/GenBank/DDBJ whole genome shotgun (WGS) entry which is preliminary data.</text>
</comment>
<gene>
    <name evidence="3" type="ORF">D7S89_14875</name>
</gene>
<organism evidence="3 4">
    <name type="scientific">Trinickia fusca</name>
    <dbReference type="NCBI Taxonomy" id="2419777"/>
    <lineage>
        <taxon>Bacteria</taxon>
        <taxon>Pseudomonadati</taxon>
        <taxon>Pseudomonadota</taxon>
        <taxon>Betaproteobacteria</taxon>
        <taxon>Burkholderiales</taxon>
        <taxon>Burkholderiaceae</taxon>
        <taxon>Trinickia</taxon>
    </lineage>
</organism>
<protein>
    <submittedName>
        <fullName evidence="3">Uncharacterized protein</fullName>
    </submittedName>
</protein>
<accession>A0A494XHE0</accession>
<dbReference type="Proteomes" id="UP000280434">
    <property type="component" value="Unassembled WGS sequence"/>
</dbReference>
<proteinExistence type="predicted"/>
<reference evidence="3 4" key="1">
    <citation type="submission" date="2018-10" db="EMBL/GenBank/DDBJ databases">
        <title>Paraburkholderia sp. 7MK8-2, isolated from soil.</title>
        <authorList>
            <person name="Gao Z.-H."/>
            <person name="Qiu L.-H."/>
        </authorList>
    </citation>
    <scope>NUCLEOTIDE SEQUENCE [LARGE SCALE GENOMIC DNA]</scope>
    <source>
        <strain evidence="3 4">7MK8-2</strain>
    </source>
</reference>
<dbReference type="RefSeq" id="WP_121278460.1">
    <property type="nucleotide sequence ID" value="NZ_RBZV01000005.1"/>
</dbReference>
<dbReference type="EMBL" id="RBZV01000005">
    <property type="protein sequence ID" value="RKP47514.1"/>
    <property type="molecule type" value="Genomic_DNA"/>
</dbReference>
<evidence type="ECO:0000256" key="1">
    <source>
        <dbReference type="SAM" id="MobiDB-lite"/>
    </source>
</evidence>
<evidence type="ECO:0000256" key="2">
    <source>
        <dbReference type="SAM" id="Phobius"/>
    </source>
</evidence>
<keyword evidence="2" id="KW-0472">Membrane</keyword>